<accession>A0A0D3J484</accession>
<proteinExistence type="predicted"/>
<dbReference type="GeneID" id="19046320"/>
<dbReference type="EnsemblProtists" id="EOD18319">
    <property type="protein sequence ID" value="EOD18319"/>
    <property type="gene ID" value="EMIHUDRAFT_96068"/>
</dbReference>
<organism evidence="1 2">
    <name type="scientific">Emiliania huxleyi (strain CCMP1516)</name>
    <dbReference type="NCBI Taxonomy" id="280463"/>
    <lineage>
        <taxon>Eukaryota</taxon>
        <taxon>Haptista</taxon>
        <taxon>Haptophyta</taxon>
        <taxon>Prymnesiophyceae</taxon>
        <taxon>Isochrysidales</taxon>
        <taxon>Noelaerhabdaceae</taxon>
        <taxon>Emiliania</taxon>
    </lineage>
</organism>
<name>A0A0D3J484_EMIH1</name>
<dbReference type="PaxDb" id="2903-EOD18319"/>
<keyword evidence="2" id="KW-1185">Reference proteome</keyword>
<reference evidence="2" key="1">
    <citation type="journal article" date="2013" name="Nature">
        <title>Pan genome of the phytoplankton Emiliania underpins its global distribution.</title>
        <authorList>
            <person name="Read B.A."/>
            <person name="Kegel J."/>
            <person name="Klute M.J."/>
            <person name="Kuo A."/>
            <person name="Lefebvre S.C."/>
            <person name="Maumus F."/>
            <person name="Mayer C."/>
            <person name="Miller J."/>
            <person name="Monier A."/>
            <person name="Salamov A."/>
            <person name="Young J."/>
            <person name="Aguilar M."/>
            <person name="Claverie J.M."/>
            <person name="Frickenhaus S."/>
            <person name="Gonzalez K."/>
            <person name="Herman E.K."/>
            <person name="Lin Y.C."/>
            <person name="Napier J."/>
            <person name="Ogata H."/>
            <person name="Sarno A.F."/>
            <person name="Shmutz J."/>
            <person name="Schroeder D."/>
            <person name="de Vargas C."/>
            <person name="Verret F."/>
            <person name="von Dassow P."/>
            <person name="Valentin K."/>
            <person name="Van de Peer Y."/>
            <person name="Wheeler G."/>
            <person name="Dacks J.B."/>
            <person name="Delwiche C.F."/>
            <person name="Dyhrman S.T."/>
            <person name="Glockner G."/>
            <person name="John U."/>
            <person name="Richards T."/>
            <person name="Worden A.Z."/>
            <person name="Zhang X."/>
            <person name="Grigoriev I.V."/>
            <person name="Allen A.E."/>
            <person name="Bidle K."/>
            <person name="Borodovsky M."/>
            <person name="Bowler C."/>
            <person name="Brownlee C."/>
            <person name="Cock J.M."/>
            <person name="Elias M."/>
            <person name="Gladyshev V.N."/>
            <person name="Groth M."/>
            <person name="Guda C."/>
            <person name="Hadaegh A."/>
            <person name="Iglesias-Rodriguez M.D."/>
            <person name="Jenkins J."/>
            <person name="Jones B.M."/>
            <person name="Lawson T."/>
            <person name="Leese F."/>
            <person name="Lindquist E."/>
            <person name="Lobanov A."/>
            <person name="Lomsadze A."/>
            <person name="Malik S.B."/>
            <person name="Marsh M.E."/>
            <person name="Mackinder L."/>
            <person name="Mock T."/>
            <person name="Mueller-Roeber B."/>
            <person name="Pagarete A."/>
            <person name="Parker M."/>
            <person name="Probert I."/>
            <person name="Quesneville H."/>
            <person name="Raines C."/>
            <person name="Rensing S.A."/>
            <person name="Riano-Pachon D.M."/>
            <person name="Richier S."/>
            <person name="Rokitta S."/>
            <person name="Shiraiwa Y."/>
            <person name="Soanes D.M."/>
            <person name="van der Giezen M."/>
            <person name="Wahlund T.M."/>
            <person name="Williams B."/>
            <person name="Wilson W."/>
            <person name="Wolfe G."/>
            <person name="Wurch L.L."/>
        </authorList>
    </citation>
    <scope>NUCLEOTIDE SEQUENCE</scope>
</reference>
<reference evidence="1" key="2">
    <citation type="submission" date="2024-10" db="UniProtKB">
        <authorList>
            <consortium name="EnsemblProtists"/>
        </authorList>
    </citation>
    <scope>IDENTIFICATION</scope>
</reference>
<dbReference type="KEGG" id="ehx:EMIHUDRAFT_96068"/>
<dbReference type="Proteomes" id="UP000013827">
    <property type="component" value="Unassembled WGS sequence"/>
</dbReference>
<evidence type="ECO:0000313" key="2">
    <source>
        <dbReference type="Proteomes" id="UP000013827"/>
    </source>
</evidence>
<sequence>MASDELSELLLLPSSSTQLVLPGERRRLLFREPDEMEMLSHSVTNNDGKFGQMISTESQAETVAEQCAGSEERMRMRMSFAAAGLPQQVEPWVALLQVMEVRRINHDGALAIEVKGVGRAALESVPARVRRPDGVLRAAASFVGDELLSSDPNSSALSQFLDLAEHMERVEEELDACRALEGQLLEPESCARFDVPLREQVQTGRTALLQRGLDEAPAVMLMEQLQPVWHTSCDIEAEAQLQSWAACACLGGEARLAAFRLRSTPARAALAHRELRRLRAYLETEQRLERELRR</sequence>
<protein>
    <recommendedName>
        <fullName evidence="3">Lon N-terminal domain-containing protein</fullName>
    </recommendedName>
</protein>
<dbReference type="RefSeq" id="XP_005770748.1">
    <property type="nucleotide sequence ID" value="XM_005770691.1"/>
</dbReference>
<evidence type="ECO:0000313" key="1">
    <source>
        <dbReference type="EnsemblProtists" id="EOD18319"/>
    </source>
</evidence>
<dbReference type="HOGENOM" id="CLU_082567_0_0_1"/>
<dbReference type="AlphaFoldDB" id="A0A0D3J484"/>
<evidence type="ECO:0008006" key="3">
    <source>
        <dbReference type="Google" id="ProtNLM"/>
    </source>
</evidence>